<feature type="region of interest" description="Disordered" evidence="8">
    <location>
        <begin position="342"/>
        <end position="364"/>
    </location>
</feature>
<evidence type="ECO:0000313" key="11">
    <source>
        <dbReference type="Proteomes" id="UP000037069"/>
    </source>
</evidence>
<dbReference type="PRINTS" id="PR00031">
    <property type="entry name" value="HTHREPRESSR"/>
</dbReference>
<feature type="compositionally biased region" description="Polar residues" evidence="8">
    <location>
        <begin position="260"/>
        <end position="280"/>
    </location>
</feature>
<evidence type="ECO:0000256" key="4">
    <source>
        <dbReference type="ARBA" id="ARBA00023155"/>
    </source>
</evidence>
<dbReference type="STRING" id="7375.A0A0L0C1S1"/>
<dbReference type="Pfam" id="PF00046">
    <property type="entry name" value="Homeodomain"/>
    <property type="match status" value="1"/>
</dbReference>
<keyword evidence="3 6" id="KW-0238">DNA-binding</keyword>
<feature type="region of interest" description="Disordered" evidence="8">
    <location>
        <begin position="25"/>
        <end position="78"/>
    </location>
</feature>
<feature type="compositionally biased region" description="Basic residues" evidence="8">
    <location>
        <begin position="213"/>
        <end position="225"/>
    </location>
</feature>
<comment type="subcellular location">
    <subcellularLocation>
        <location evidence="1 6 7">Nucleus</location>
    </subcellularLocation>
</comment>
<dbReference type="PROSITE" id="PS50071">
    <property type="entry name" value="HOMEOBOX_2"/>
    <property type="match status" value="1"/>
</dbReference>
<keyword evidence="5 6" id="KW-0539">Nucleus</keyword>
<dbReference type="PANTHER" id="PTHR46385">
    <property type="entry name" value="PAIRED MESODERM HOMEOBOX PROTEIN 1-RELATED"/>
    <property type="match status" value="1"/>
</dbReference>
<dbReference type="OMA" id="FASSNYC"/>
<name>A0A0L0C1S1_LUCCU</name>
<dbReference type="PANTHER" id="PTHR46385:SF4">
    <property type="entry name" value="PAIRED MESODERM HOMEOBOX PROTEIN 2-LIKE ISOFORM X1"/>
    <property type="match status" value="1"/>
</dbReference>
<evidence type="ECO:0000259" key="9">
    <source>
        <dbReference type="PROSITE" id="PS50071"/>
    </source>
</evidence>
<dbReference type="InterPro" id="IPR009057">
    <property type="entry name" value="Homeodomain-like_sf"/>
</dbReference>
<dbReference type="SMART" id="SM00389">
    <property type="entry name" value="HOX"/>
    <property type="match status" value="1"/>
</dbReference>
<dbReference type="InterPro" id="IPR017970">
    <property type="entry name" value="Homeobox_CS"/>
</dbReference>
<dbReference type="GO" id="GO:0005634">
    <property type="term" value="C:nucleus"/>
    <property type="evidence" value="ECO:0007669"/>
    <property type="project" value="UniProtKB-SubCell"/>
</dbReference>
<feature type="region of interest" description="Disordered" evidence="8">
    <location>
        <begin position="211"/>
        <end position="292"/>
    </location>
</feature>
<feature type="compositionally biased region" description="Polar residues" evidence="8">
    <location>
        <begin position="45"/>
        <end position="56"/>
    </location>
</feature>
<dbReference type="EMBL" id="JRES01001003">
    <property type="protein sequence ID" value="KNC26221.1"/>
    <property type="molecule type" value="Genomic_DNA"/>
</dbReference>
<dbReference type="InterPro" id="IPR000047">
    <property type="entry name" value="HTH_motif"/>
</dbReference>
<evidence type="ECO:0000256" key="6">
    <source>
        <dbReference type="PROSITE-ProRule" id="PRU00108"/>
    </source>
</evidence>
<evidence type="ECO:0000256" key="5">
    <source>
        <dbReference type="ARBA" id="ARBA00023242"/>
    </source>
</evidence>
<evidence type="ECO:0000256" key="3">
    <source>
        <dbReference type="ARBA" id="ARBA00023125"/>
    </source>
</evidence>
<sequence>MLNYHQPQQHQEQMATSMTTAAATTITPSSNNSTTTSGTLSSSTEHNTMPLNFYSTSQLHNHSNNNNPQQHQQQLSPTMVGNSVTATTCSSLQHLHTLTNNNNYILTSSSLSSSIPTTSLSSSSSALYHNQICTKLSSPASASESSSTSLSTTKISPNLATAPSLSSSSTTTSNATLPIATTFLFEKGSENVKRFSVNNLLELAAVQQDYHHQHNHIHSHNHHQQHITNKLQMHHQLQQEQPHQQSLLSHGDNFDDTFPNEFTSTSANGIISDHTSSSPHSGRKPRRNRTTFSSGQLTALEKVFERTHYPDAFVREELATKVGLSEARVQVWFQNRRAKFRRNERSSTTGRPLITTTPQPVPPITTAHKFSPDKSAVFLQQQMDLSHPHHPHHHAAAAAAAYSLSFPSLGMYASTKNYVNSSYNTFAATANGSSTNEGLTGPCGFFASSNYCAPSYQPNYSALRYKSAQGFSGL</sequence>
<feature type="compositionally biased region" description="Polar residues" evidence="8">
    <location>
        <begin position="1"/>
        <end position="14"/>
    </location>
</feature>
<organism evidence="10 11">
    <name type="scientific">Lucilia cuprina</name>
    <name type="common">Green bottle fly</name>
    <name type="synonym">Australian sheep blowfly</name>
    <dbReference type="NCBI Taxonomy" id="7375"/>
    <lineage>
        <taxon>Eukaryota</taxon>
        <taxon>Metazoa</taxon>
        <taxon>Ecdysozoa</taxon>
        <taxon>Arthropoda</taxon>
        <taxon>Hexapoda</taxon>
        <taxon>Insecta</taxon>
        <taxon>Pterygota</taxon>
        <taxon>Neoptera</taxon>
        <taxon>Endopterygota</taxon>
        <taxon>Diptera</taxon>
        <taxon>Brachycera</taxon>
        <taxon>Muscomorpha</taxon>
        <taxon>Oestroidea</taxon>
        <taxon>Calliphoridae</taxon>
        <taxon>Luciliinae</taxon>
        <taxon>Lucilia</taxon>
    </lineage>
</organism>
<evidence type="ECO:0000256" key="7">
    <source>
        <dbReference type="RuleBase" id="RU000682"/>
    </source>
</evidence>
<feature type="compositionally biased region" description="Low complexity" evidence="8">
    <location>
        <begin position="57"/>
        <end position="77"/>
    </location>
</feature>
<accession>A0A0L0C1S1</accession>
<evidence type="ECO:0000256" key="8">
    <source>
        <dbReference type="SAM" id="MobiDB-lite"/>
    </source>
</evidence>
<dbReference type="PROSITE" id="PS00027">
    <property type="entry name" value="HOMEOBOX_1"/>
    <property type="match status" value="1"/>
</dbReference>
<feature type="DNA-binding region" description="Homeobox" evidence="6">
    <location>
        <begin position="285"/>
        <end position="344"/>
    </location>
</feature>
<keyword evidence="4 6" id="KW-0371">Homeobox</keyword>
<reference evidence="10 11" key="1">
    <citation type="journal article" date="2015" name="Nat. Commun.">
        <title>Lucilia cuprina genome unlocks parasitic fly biology to underpin future interventions.</title>
        <authorList>
            <person name="Anstead C.A."/>
            <person name="Korhonen P.K."/>
            <person name="Young N.D."/>
            <person name="Hall R.S."/>
            <person name="Jex A.R."/>
            <person name="Murali S.C."/>
            <person name="Hughes D.S."/>
            <person name="Lee S.F."/>
            <person name="Perry T."/>
            <person name="Stroehlein A.J."/>
            <person name="Ansell B.R."/>
            <person name="Breugelmans B."/>
            <person name="Hofmann A."/>
            <person name="Qu J."/>
            <person name="Dugan S."/>
            <person name="Lee S.L."/>
            <person name="Chao H."/>
            <person name="Dinh H."/>
            <person name="Han Y."/>
            <person name="Doddapaneni H.V."/>
            <person name="Worley K.C."/>
            <person name="Muzny D.M."/>
            <person name="Ioannidis P."/>
            <person name="Waterhouse R.M."/>
            <person name="Zdobnov E.M."/>
            <person name="James P.J."/>
            <person name="Bagnall N.H."/>
            <person name="Kotze A.C."/>
            <person name="Gibbs R.A."/>
            <person name="Richards S."/>
            <person name="Batterham P."/>
            <person name="Gasser R.B."/>
        </authorList>
    </citation>
    <scope>NUCLEOTIDE SEQUENCE [LARGE SCALE GENOMIC DNA]</scope>
    <source>
        <strain evidence="10 11">LS</strain>
        <tissue evidence="10">Full body</tissue>
    </source>
</reference>
<feature type="domain" description="Homeobox" evidence="9">
    <location>
        <begin position="283"/>
        <end position="343"/>
    </location>
</feature>
<dbReference type="SUPFAM" id="SSF46689">
    <property type="entry name" value="Homeodomain-like"/>
    <property type="match status" value="1"/>
</dbReference>
<dbReference type="CDD" id="cd00086">
    <property type="entry name" value="homeodomain"/>
    <property type="match status" value="1"/>
</dbReference>
<feature type="region of interest" description="Disordered" evidence="8">
    <location>
        <begin position="1"/>
        <end position="20"/>
    </location>
</feature>
<comment type="caution">
    <text evidence="10">The sequence shown here is derived from an EMBL/GenBank/DDBJ whole genome shotgun (WGS) entry which is preliminary data.</text>
</comment>
<dbReference type="OrthoDB" id="6159439at2759"/>
<evidence type="ECO:0000256" key="2">
    <source>
        <dbReference type="ARBA" id="ARBA00022473"/>
    </source>
</evidence>
<dbReference type="Gene3D" id="1.10.10.60">
    <property type="entry name" value="Homeodomain-like"/>
    <property type="match status" value="1"/>
</dbReference>
<dbReference type="InterPro" id="IPR043378">
    <property type="entry name" value="PRRX1/2"/>
</dbReference>
<evidence type="ECO:0000256" key="1">
    <source>
        <dbReference type="ARBA" id="ARBA00004123"/>
    </source>
</evidence>
<proteinExistence type="predicted"/>
<dbReference type="FunFam" id="1.10.10.60:FF:000066">
    <property type="entry name" value="Paired mesoderm homeobox protein 1"/>
    <property type="match status" value="1"/>
</dbReference>
<keyword evidence="2" id="KW-0217">Developmental protein</keyword>
<dbReference type="InterPro" id="IPR001356">
    <property type="entry name" value="HD"/>
</dbReference>
<dbReference type="AlphaFoldDB" id="A0A0L0C1S1"/>
<keyword evidence="11" id="KW-1185">Reference proteome</keyword>
<feature type="region of interest" description="Disordered" evidence="8">
    <location>
        <begin position="138"/>
        <end position="172"/>
    </location>
</feature>
<gene>
    <name evidence="10" type="ORF">FF38_05395</name>
</gene>
<dbReference type="GO" id="GO:0003677">
    <property type="term" value="F:DNA binding"/>
    <property type="evidence" value="ECO:0007669"/>
    <property type="project" value="UniProtKB-UniRule"/>
</dbReference>
<dbReference type="GO" id="GO:0000981">
    <property type="term" value="F:DNA-binding transcription factor activity, RNA polymerase II-specific"/>
    <property type="evidence" value="ECO:0007669"/>
    <property type="project" value="InterPro"/>
</dbReference>
<protein>
    <recommendedName>
        <fullName evidence="9">Homeobox domain-containing protein</fullName>
    </recommendedName>
</protein>
<dbReference type="Proteomes" id="UP000037069">
    <property type="component" value="Unassembled WGS sequence"/>
</dbReference>
<feature type="compositionally biased region" description="Low complexity" evidence="8">
    <location>
        <begin position="25"/>
        <end position="44"/>
    </location>
</feature>
<feature type="compositionally biased region" description="Low complexity" evidence="8">
    <location>
        <begin position="234"/>
        <end position="250"/>
    </location>
</feature>
<evidence type="ECO:0000313" key="10">
    <source>
        <dbReference type="EMBL" id="KNC26221.1"/>
    </source>
</evidence>